<feature type="region of interest" description="Disordered" evidence="1">
    <location>
        <begin position="24"/>
        <end position="86"/>
    </location>
</feature>
<proteinExistence type="predicted"/>
<evidence type="ECO:0000313" key="5">
    <source>
        <dbReference type="RefSeq" id="XP_045573147.1"/>
    </source>
</evidence>
<dbReference type="RefSeq" id="XP_045573142.1">
    <property type="nucleotide sequence ID" value="XM_045717186.1"/>
</dbReference>
<dbReference type="RefSeq" id="XP_045573147.1">
    <property type="nucleotide sequence ID" value="XM_045717191.1"/>
</dbReference>
<evidence type="ECO:0000256" key="1">
    <source>
        <dbReference type="SAM" id="MobiDB-lite"/>
    </source>
</evidence>
<feature type="region of interest" description="Disordered" evidence="1">
    <location>
        <begin position="419"/>
        <end position="469"/>
    </location>
</feature>
<feature type="compositionally biased region" description="Basic residues" evidence="1">
    <location>
        <begin position="430"/>
        <end position="442"/>
    </location>
</feature>
<dbReference type="Proteomes" id="UP001652741">
    <property type="component" value="Chromosome ssa04"/>
</dbReference>
<name>A0ABM3EQ07_SALSA</name>
<evidence type="ECO:0000313" key="4">
    <source>
        <dbReference type="RefSeq" id="XP_045573145.1"/>
    </source>
</evidence>
<evidence type="ECO:0000313" key="3">
    <source>
        <dbReference type="RefSeq" id="XP_045573142.1"/>
    </source>
</evidence>
<evidence type="ECO:0000313" key="2">
    <source>
        <dbReference type="Proteomes" id="UP001652741"/>
    </source>
</evidence>
<dbReference type="RefSeq" id="XP_045573145.1">
    <property type="nucleotide sequence ID" value="XM_045717189.1"/>
</dbReference>
<protein>
    <submittedName>
        <fullName evidence="3">Uncharacterized protein LOC106599667 isoform X1</fullName>
    </submittedName>
    <submittedName>
        <fullName evidence="5">Uncharacterized protein LOC106603621 isoform X1</fullName>
    </submittedName>
    <submittedName>
        <fullName evidence="4">Uncharacterized protein LOC123742480 isoform X1</fullName>
    </submittedName>
</protein>
<organism evidence="2 5">
    <name type="scientific">Salmo salar</name>
    <name type="common">Atlantic salmon</name>
    <dbReference type="NCBI Taxonomy" id="8030"/>
    <lineage>
        <taxon>Eukaryota</taxon>
        <taxon>Metazoa</taxon>
        <taxon>Chordata</taxon>
        <taxon>Craniata</taxon>
        <taxon>Vertebrata</taxon>
        <taxon>Euteleostomi</taxon>
        <taxon>Actinopterygii</taxon>
        <taxon>Neopterygii</taxon>
        <taxon>Teleostei</taxon>
        <taxon>Protacanthopterygii</taxon>
        <taxon>Salmoniformes</taxon>
        <taxon>Salmonidae</taxon>
        <taxon>Salmoninae</taxon>
        <taxon>Salmo</taxon>
    </lineage>
</organism>
<keyword evidence="2" id="KW-1185">Reference proteome</keyword>
<sequence>MDRSDERIKRALRRRPYVLNPVRVNTPDSVMWPTGKVHRRPRPSTSAQTPQIHKRPPIIESCGQEQTSGDGRDINPEPLSQSGRVTRLMERNYDGVISSSNSDDISIYSFTDCESESDDEDHERRTPPLIVKDEEDGKVTKFEVRDMVEDDNLSLHSLDESDFLIIVAKPNILLPASVSALKKASRLTELVPTVRPCKEQQDKKTQWTNTNKESLRRIKKKLASIELDLEEGLKKVNDGQDVNQERQKNEGCFRAWIEKWMGRRKEERLRDEDVNREDKGRMGEEVRALIQVMKRNCSERDLEAVNLDTWLNDLERLKVAFKKCTGEMAKMSPGKVSGPVSGLSPLVTSGPRTLAEALRALPSAVARPSQKDVPKPPTPPSPVSVIVALPAVEYLPYHRSPRLAPITNLSENGRKLLQKMSGVTPQEGKVKRKKSKGKKQVKKEKASKMQQVENVGESKEDKKEEKKSLRKRFLQWLLPKLRCSKK</sequence>
<dbReference type="GeneID" id="106603621"/>
<accession>A0ABM3EQ07</accession>
<feature type="compositionally biased region" description="Basic and acidic residues" evidence="1">
    <location>
        <begin position="456"/>
        <end position="467"/>
    </location>
</feature>
<gene>
    <name evidence="5" type="primary">LOC106603621</name>
    <name evidence="3" type="synonym">LOC106599667</name>
    <name evidence="4" type="synonym">LOC123742480</name>
</gene>
<reference evidence="3 4" key="1">
    <citation type="submission" date="2025-05" db="UniProtKB">
        <authorList>
            <consortium name="RefSeq"/>
        </authorList>
    </citation>
    <scope>IDENTIFICATION</scope>
</reference>